<keyword evidence="1 2" id="KW-0732">Signal</keyword>
<protein>
    <submittedName>
        <fullName evidence="3">Uncharacterized protein</fullName>
    </submittedName>
</protein>
<dbReference type="PANTHER" id="PTHR35038:SF8">
    <property type="entry name" value="C-TYPE POLYHEME CYTOCHROME OMCC"/>
    <property type="match status" value="1"/>
</dbReference>
<dbReference type="InterPro" id="IPR036280">
    <property type="entry name" value="Multihaem_cyt_sf"/>
</dbReference>
<dbReference type="Proteomes" id="UP000198893">
    <property type="component" value="Unassembled WGS sequence"/>
</dbReference>
<dbReference type="Gene3D" id="1.10.1130.10">
    <property type="entry name" value="Flavocytochrome C3, Chain A"/>
    <property type="match status" value="1"/>
</dbReference>
<gene>
    <name evidence="3" type="ORF">SAMN04490248_109104</name>
</gene>
<evidence type="ECO:0000313" key="3">
    <source>
        <dbReference type="EMBL" id="SEO69125.1"/>
    </source>
</evidence>
<dbReference type="OrthoDB" id="29411at2"/>
<evidence type="ECO:0000256" key="2">
    <source>
        <dbReference type="SAM" id="SignalP"/>
    </source>
</evidence>
<dbReference type="EMBL" id="FODS01000009">
    <property type="protein sequence ID" value="SEO69125.1"/>
    <property type="molecule type" value="Genomic_DNA"/>
</dbReference>
<dbReference type="SUPFAM" id="SSF48695">
    <property type="entry name" value="Multiheme cytochromes"/>
    <property type="match status" value="1"/>
</dbReference>
<name>A0A1H8RRZ7_9RHOB</name>
<dbReference type="AlphaFoldDB" id="A0A1H8RRZ7"/>
<keyword evidence="4" id="KW-1185">Reference proteome</keyword>
<dbReference type="PANTHER" id="PTHR35038">
    <property type="entry name" value="DISSIMILATORY SULFITE REDUCTASE SIRA"/>
    <property type="match status" value="1"/>
</dbReference>
<evidence type="ECO:0000256" key="1">
    <source>
        <dbReference type="ARBA" id="ARBA00022729"/>
    </source>
</evidence>
<dbReference type="STRING" id="569882.SAMN04490248_109104"/>
<feature type="chain" id="PRO_5011520036" evidence="2">
    <location>
        <begin position="27"/>
        <end position="363"/>
    </location>
</feature>
<proteinExistence type="predicted"/>
<sequence length="363" mass="38606">MRMPRSAGFFGGMVVLVWLAVAPAQSQDGESLDALVEKWLASPHGDYHSQSFTYWNKDGEVPVDCAACHSQTGFLDYLGADGSASGVVDHPAVINAPIGCASCHTSAAHALDSVSFPSGVTVDGLGSSAVCTVCHQGRLSGDDISTATGGIDEDEVSGDLAFMNVHYGVAAAVMRGSDVRGGYQYPGKTYAGTFAHVPNANTCVACHDPHTTQVETDGCISCHRGVEDPRDIRMRHTDFDGDGDNAGGIHAEILGLHGDLLAAIQSYAAEISDASIGYAPGTYPYFFQDSDGDGQIGDDEAAYPNRYQSWTPRLLKAAYNYQVVKKDPGGYVHNPAYMLQLLHDSLEDLSAQVDIDMTAYRRP</sequence>
<accession>A0A1H8RRZ7</accession>
<reference evidence="3 4" key="1">
    <citation type="submission" date="2016-10" db="EMBL/GenBank/DDBJ databases">
        <authorList>
            <person name="de Groot N.N."/>
        </authorList>
    </citation>
    <scope>NUCLEOTIDE SEQUENCE [LARGE SCALE GENOMIC DNA]</scope>
    <source>
        <strain evidence="3 4">DSM 27842</strain>
    </source>
</reference>
<dbReference type="GO" id="GO:0016491">
    <property type="term" value="F:oxidoreductase activity"/>
    <property type="evidence" value="ECO:0007669"/>
    <property type="project" value="TreeGrafter"/>
</dbReference>
<organism evidence="3 4">
    <name type="scientific">Salinihabitans flavidus</name>
    <dbReference type="NCBI Taxonomy" id="569882"/>
    <lineage>
        <taxon>Bacteria</taxon>
        <taxon>Pseudomonadati</taxon>
        <taxon>Pseudomonadota</taxon>
        <taxon>Alphaproteobacteria</taxon>
        <taxon>Rhodobacterales</taxon>
        <taxon>Roseobacteraceae</taxon>
        <taxon>Salinihabitans</taxon>
    </lineage>
</organism>
<feature type="signal peptide" evidence="2">
    <location>
        <begin position="1"/>
        <end position="26"/>
    </location>
</feature>
<dbReference type="InterPro" id="IPR051829">
    <property type="entry name" value="Multiheme_Cytochr_ET"/>
</dbReference>
<evidence type="ECO:0000313" key="4">
    <source>
        <dbReference type="Proteomes" id="UP000198893"/>
    </source>
</evidence>